<dbReference type="EMBL" id="LZNA01000044">
    <property type="protein sequence ID" value="OBX78834.1"/>
    <property type="molecule type" value="Genomic_DNA"/>
</dbReference>
<gene>
    <name evidence="7" type="ORF">A9306_09355</name>
    <name evidence="8" type="ORF">A9308_02070</name>
</gene>
<reference evidence="8 9" key="2">
    <citation type="submission" date="2016-06" db="EMBL/GenBank/DDBJ databases">
        <title>Draft genome of Moraxella atlantae CCUG 66109.</title>
        <authorList>
            <person name="Salva-Serra F."/>
            <person name="Engstrom-Jakobsson H."/>
            <person name="Thorell K."/>
            <person name="Gonzales-Siles L."/>
            <person name="Karlsson R."/>
            <person name="Boulund F."/>
            <person name="Engstrand L."/>
            <person name="Kristiansson E."/>
            <person name="Moore E."/>
        </authorList>
    </citation>
    <scope>NUCLEOTIDE SEQUENCE [LARGE SCALE GENOMIC DNA]</scope>
    <source>
        <strain evidence="8 9">CCUG 66109</strain>
    </source>
</reference>
<reference evidence="7 10" key="1">
    <citation type="submission" date="2016-06" db="EMBL/GenBank/DDBJ databases">
        <title>Draft genome of Moraxella atlantae CCUG 59586.</title>
        <authorList>
            <person name="Salva-Serra F."/>
            <person name="Engstrom-Jakobsson H."/>
            <person name="Thorell K."/>
            <person name="Gonzales-Siles L."/>
            <person name="Karlsson R."/>
            <person name="Boulund F."/>
            <person name="Engstrand L."/>
            <person name="Kristiansson E."/>
            <person name="Moore E."/>
        </authorList>
    </citation>
    <scope>NUCLEOTIDE SEQUENCE [LARGE SCALE GENOMIC DNA]</scope>
    <source>
        <strain evidence="7 10">CCUG 59586</strain>
    </source>
</reference>
<evidence type="ECO:0000313" key="9">
    <source>
        <dbReference type="Proteomes" id="UP000092508"/>
    </source>
</evidence>
<sequence>MLISVVIITLNEAERIANLLNDLARQSHRDFEVILVDSNSDDATCEIARGFDHRLPSLTIHRMTRRGVCLGRNTGAQLARYQRLLFLDADVRLAADFLAKAARQLARRQLDVAGVYTNAKALPLHFRLGYHAFNVGIFASQFGFPTAIGACLFSTQSVHTALGGFDETITLCEDCDYVNRASQIARFGMLNLSFNFDPRRLRQDGYWRTGLKYLHANVYRFFVGEIRDHKIRYEFGHYKKNG</sequence>
<accession>A0A1B8QCH2</accession>
<dbReference type="InterPro" id="IPR001173">
    <property type="entry name" value="Glyco_trans_2-like"/>
</dbReference>
<keyword evidence="10" id="KW-1185">Reference proteome</keyword>
<evidence type="ECO:0000256" key="4">
    <source>
        <dbReference type="ARBA" id="ARBA00022679"/>
    </source>
</evidence>
<dbReference type="Proteomes" id="UP000092616">
    <property type="component" value="Unassembled WGS sequence"/>
</dbReference>
<comment type="caution">
    <text evidence="7">The sequence shown here is derived from an EMBL/GenBank/DDBJ whole genome shotgun (WGS) entry which is preliminary data.</text>
</comment>
<evidence type="ECO:0000256" key="3">
    <source>
        <dbReference type="ARBA" id="ARBA00022676"/>
    </source>
</evidence>
<dbReference type="EMBL" id="LZMZ01000002">
    <property type="protein sequence ID" value="OBX81024.1"/>
    <property type="molecule type" value="Genomic_DNA"/>
</dbReference>
<dbReference type="RefSeq" id="WP_067234202.1">
    <property type="nucleotide sequence ID" value="NZ_CP171132.1"/>
</dbReference>
<evidence type="ECO:0000256" key="2">
    <source>
        <dbReference type="ARBA" id="ARBA00022475"/>
    </source>
</evidence>
<protein>
    <submittedName>
        <fullName evidence="7">Glycosyl transferase</fullName>
    </submittedName>
</protein>
<organism evidence="7 10">
    <name type="scientific">Faucicola atlantae</name>
    <dbReference type="NCBI Taxonomy" id="34059"/>
    <lineage>
        <taxon>Bacteria</taxon>
        <taxon>Pseudomonadati</taxon>
        <taxon>Pseudomonadota</taxon>
        <taxon>Gammaproteobacteria</taxon>
        <taxon>Moraxellales</taxon>
        <taxon>Moraxellaceae</taxon>
        <taxon>Faucicola</taxon>
    </lineage>
</organism>
<dbReference type="Gene3D" id="3.90.550.10">
    <property type="entry name" value="Spore Coat Polysaccharide Biosynthesis Protein SpsA, Chain A"/>
    <property type="match status" value="1"/>
</dbReference>
<name>A0A1B8QCH2_9GAMM</name>
<evidence type="ECO:0000313" key="8">
    <source>
        <dbReference type="EMBL" id="OBX81024.1"/>
    </source>
</evidence>
<dbReference type="Proteomes" id="UP000092508">
    <property type="component" value="Unassembled WGS sequence"/>
</dbReference>
<evidence type="ECO:0000256" key="1">
    <source>
        <dbReference type="ARBA" id="ARBA00004236"/>
    </source>
</evidence>
<dbReference type="STRING" id="34059.A9308_02070"/>
<comment type="subcellular location">
    <subcellularLocation>
        <location evidence="1">Cell membrane</location>
    </subcellularLocation>
</comment>
<keyword evidence="5" id="KW-0472">Membrane</keyword>
<dbReference type="InterPro" id="IPR029044">
    <property type="entry name" value="Nucleotide-diphossugar_trans"/>
</dbReference>
<dbReference type="PANTHER" id="PTHR43646">
    <property type="entry name" value="GLYCOSYLTRANSFERASE"/>
    <property type="match status" value="1"/>
</dbReference>
<keyword evidence="2" id="KW-1003">Cell membrane</keyword>
<dbReference type="GO" id="GO:0016757">
    <property type="term" value="F:glycosyltransferase activity"/>
    <property type="evidence" value="ECO:0007669"/>
    <property type="project" value="UniProtKB-KW"/>
</dbReference>
<evidence type="ECO:0000259" key="6">
    <source>
        <dbReference type="Pfam" id="PF00535"/>
    </source>
</evidence>
<dbReference type="PANTHER" id="PTHR43646:SF2">
    <property type="entry name" value="GLYCOSYLTRANSFERASE 2-LIKE DOMAIN-CONTAINING PROTEIN"/>
    <property type="match status" value="1"/>
</dbReference>
<dbReference type="SUPFAM" id="SSF53448">
    <property type="entry name" value="Nucleotide-diphospho-sugar transferases"/>
    <property type="match status" value="1"/>
</dbReference>
<dbReference type="GO" id="GO:0005886">
    <property type="term" value="C:plasma membrane"/>
    <property type="evidence" value="ECO:0007669"/>
    <property type="project" value="UniProtKB-SubCell"/>
</dbReference>
<dbReference type="Pfam" id="PF00535">
    <property type="entry name" value="Glycos_transf_2"/>
    <property type="match status" value="1"/>
</dbReference>
<evidence type="ECO:0000313" key="10">
    <source>
        <dbReference type="Proteomes" id="UP000092616"/>
    </source>
</evidence>
<evidence type="ECO:0000256" key="5">
    <source>
        <dbReference type="ARBA" id="ARBA00023136"/>
    </source>
</evidence>
<keyword evidence="3" id="KW-0328">Glycosyltransferase</keyword>
<feature type="domain" description="Glycosyltransferase 2-like" evidence="6">
    <location>
        <begin position="4"/>
        <end position="115"/>
    </location>
</feature>
<keyword evidence="4 7" id="KW-0808">Transferase</keyword>
<evidence type="ECO:0000313" key="7">
    <source>
        <dbReference type="EMBL" id="OBX78834.1"/>
    </source>
</evidence>
<dbReference type="AlphaFoldDB" id="A0A1B8QCH2"/>
<proteinExistence type="predicted"/>